<dbReference type="GO" id="GO:0005886">
    <property type="term" value="C:plasma membrane"/>
    <property type="evidence" value="ECO:0007669"/>
    <property type="project" value="UniProtKB-SubCell"/>
</dbReference>
<keyword evidence="5 6" id="KW-0472">Membrane</keyword>
<feature type="transmembrane region" description="Helical" evidence="6">
    <location>
        <begin position="80"/>
        <end position="101"/>
    </location>
</feature>
<evidence type="ECO:0000256" key="4">
    <source>
        <dbReference type="ARBA" id="ARBA00022989"/>
    </source>
</evidence>
<name>A0A1W1W4A8_9BACT</name>
<comment type="subcellular location">
    <subcellularLocation>
        <location evidence="1">Cell membrane</location>
        <topology evidence="1">Multi-pass membrane protein</topology>
    </subcellularLocation>
</comment>
<keyword evidence="2" id="KW-1003">Cell membrane</keyword>
<evidence type="ECO:0000256" key="5">
    <source>
        <dbReference type="ARBA" id="ARBA00023136"/>
    </source>
</evidence>
<dbReference type="InterPro" id="IPR050833">
    <property type="entry name" value="Poly_Biosynth_Transport"/>
</dbReference>
<feature type="transmembrane region" description="Helical" evidence="6">
    <location>
        <begin position="451"/>
        <end position="472"/>
    </location>
</feature>
<feature type="transmembrane region" description="Helical" evidence="6">
    <location>
        <begin position="222"/>
        <end position="242"/>
    </location>
</feature>
<reference evidence="7 8" key="1">
    <citation type="submission" date="2017-04" db="EMBL/GenBank/DDBJ databases">
        <authorList>
            <person name="Afonso C.L."/>
            <person name="Miller P.J."/>
            <person name="Scott M.A."/>
            <person name="Spackman E."/>
            <person name="Goraichik I."/>
            <person name="Dimitrov K.M."/>
            <person name="Suarez D.L."/>
            <person name="Swayne D.E."/>
        </authorList>
    </citation>
    <scope>NUCLEOTIDE SEQUENCE [LARGE SCALE GENOMIC DNA]</scope>
    <source>
        <strain evidence="7 8">DSM 11622</strain>
    </source>
</reference>
<keyword evidence="3 6" id="KW-0812">Transmembrane</keyword>
<feature type="transmembrane region" description="Helical" evidence="6">
    <location>
        <begin position="397"/>
        <end position="416"/>
    </location>
</feature>
<organism evidence="7 8">
    <name type="scientific">Hymenobacter roseosalivarius DSM 11622</name>
    <dbReference type="NCBI Taxonomy" id="645990"/>
    <lineage>
        <taxon>Bacteria</taxon>
        <taxon>Pseudomonadati</taxon>
        <taxon>Bacteroidota</taxon>
        <taxon>Cytophagia</taxon>
        <taxon>Cytophagales</taxon>
        <taxon>Hymenobacteraceae</taxon>
        <taxon>Hymenobacter</taxon>
    </lineage>
</organism>
<evidence type="ECO:0000256" key="1">
    <source>
        <dbReference type="ARBA" id="ARBA00004651"/>
    </source>
</evidence>
<accession>A0A1W1W4A8</accession>
<feature type="transmembrane region" description="Helical" evidence="6">
    <location>
        <begin position="157"/>
        <end position="175"/>
    </location>
</feature>
<feature type="transmembrane region" description="Helical" evidence="6">
    <location>
        <begin position="248"/>
        <end position="271"/>
    </location>
</feature>
<keyword evidence="8" id="KW-1185">Reference proteome</keyword>
<feature type="transmembrane region" description="Helical" evidence="6">
    <location>
        <begin position="121"/>
        <end position="137"/>
    </location>
</feature>
<dbReference type="Proteomes" id="UP000192266">
    <property type="component" value="Unassembled WGS sequence"/>
</dbReference>
<evidence type="ECO:0000256" key="2">
    <source>
        <dbReference type="ARBA" id="ARBA00022475"/>
    </source>
</evidence>
<dbReference type="Pfam" id="PF01943">
    <property type="entry name" value="Polysacc_synt"/>
    <property type="match status" value="1"/>
</dbReference>
<keyword evidence="4 6" id="KW-1133">Transmembrane helix</keyword>
<dbReference type="STRING" id="645990.SAMN00120144_3382"/>
<dbReference type="OrthoDB" id="88014at2"/>
<dbReference type="EMBL" id="FWWW01000103">
    <property type="protein sequence ID" value="SMC00455.1"/>
    <property type="molecule type" value="Genomic_DNA"/>
</dbReference>
<evidence type="ECO:0000313" key="7">
    <source>
        <dbReference type="EMBL" id="SMC00455.1"/>
    </source>
</evidence>
<gene>
    <name evidence="7" type="ORF">SAMN00120144_3382</name>
</gene>
<protein>
    <submittedName>
        <fullName evidence="7">Polysaccharide biosynthesis protein</fullName>
    </submittedName>
</protein>
<dbReference type="InterPro" id="IPR002797">
    <property type="entry name" value="Polysacc_synth"/>
</dbReference>
<proteinExistence type="predicted"/>
<evidence type="ECO:0000313" key="8">
    <source>
        <dbReference type="Proteomes" id="UP000192266"/>
    </source>
</evidence>
<feature type="transmembrane region" description="Helical" evidence="6">
    <location>
        <begin position="306"/>
        <end position="327"/>
    </location>
</feature>
<dbReference type="RefSeq" id="WP_084447818.1">
    <property type="nucleotide sequence ID" value="NZ_FWWW01000103.1"/>
</dbReference>
<feature type="transmembrane region" description="Helical" evidence="6">
    <location>
        <begin position="333"/>
        <end position="349"/>
    </location>
</feature>
<dbReference type="AlphaFoldDB" id="A0A1W1W4A8"/>
<dbReference type="PANTHER" id="PTHR30250">
    <property type="entry name" value="PST FAMILY PREDICTED COLANIC ACID TRANSPORTER"/>
    <property type="match status" value="1"/>
</dbReference>
<feature type="transmembrane region" description="Helical" evidence="6">
    <location>
        <begin position="181"/>
        <end position="201"/>
    </location>
</feature>
<evidence type="ECO:0000256" key="3">
    <source>
        <dbReference type="ARBA" id="ARBA00022692"/>
    </source>
</evidence>
<feature type="transmembrane region" description="Helical" evidence="6">
    <location>
        <begin position="46"/>
        <end position="68"/>
    </location>
</feature>
<evidence type="ECO:0000256" key="6">
    <source>
        <dbReference type="SAM" id="Phobius"/>
    </source>
</evidence>
<sequence>MGIVQRQGLRNTIIAYIGLGLGFVNTVLVLPNLLAADQIGLTRVLVSVATIYAQLAAFGFASTGIRFFPYFRDKAAGHQGFLPLLLGVPLLGFAVMTVAYVLARPVLLAQYERDAALLNPYYFWGAILALFVLFYSLQDAYLKALYQTAFSSFVQDILLRILTVIAALLFALGYLSFHGFVLAFIGSYGLATLLLTLYVVRLGEWHWRPRRAALTVVPAREVLSFSGFVILSSLSGSIIGSIDSLMVGSGISLAATGIYTTAFFISTALTIPARSLNKIAFPLLAEYWKAQELPRMADFYRRTTRLNTVVGCWLALGIGLNLDFIYSLMRPEFAAGTTVVLLLLAGRLFDNITGVNGLILVTSPRYRFDLVFNVSLAAATVLLNLLLIPLYGLTGAALATLLAMTSINVARTWFVWRAYGLQPFDFRIPLVLGVAVAAGAAAWLVPAVHSLFTTMLVRAIVLTGVYGGLLLLTRAVPEVSNLWQQVRQRLRF</sequence>
<dbReference type="PANTHER" id="PTHR30250:SF11">
    <property type="entry name" value="O-ANTIGEN TRANSPORTER-RELATED"/>
    <property type="match status" value="1"/>
</dbReference>
<feature type="transmembrane region" description="Helical" evidence="6">
    <location>
        <begin position="370"/>
        <end position="391"/>
    </location>
</feature>
<feature type="transmembrane region" description="Helical" evidence="6">
    <location>
        <begin position="428"/>
        <end position="445"/>
    </location>
</feature>
<feature type="transmembrane region" description="Helical" evidence="6">
    <location>
        <begin position="12"/>
        <end position="34"/>
    </location>
</feature>